<dbReference type="KEGG" id="amyt:AMYT_0198"/>
<dbReference type="GO" id="GO:0005886">
    <property type="term" value="C:plasma membrane"/>
    <property type="evidence" value="ECO:0007669"/>
    <property type="project" value="UniProtKB-SubCell"/>
</dbReference>
<comment type="function">
    <text evidence="6">Part of the binding-protein-dependent transport system for phosphate; probably responsible for the translocation of the substrate across the membrane.</text>
</comment>
<comment type="similarity">
    <text evidence="6">Belongs to the binding-protein-dependent transport system permease family. CysTW subfamily.</text>
</comment>
<comment type="subcellular location">
    <subcellularLocation>
        <location evidence="1 5">Cell membrane</location>
        <topology evidence="1 5">Multi-pass membrane protein</topology>
    </subcellularLocation>
</comment>
<dbReference type="GO" id="GO:0006817">
    <property type="term" value="P:phosphate ion transport"/>
    <property type="evidence" value="ECO:0007669"/>
    <property type="project" value="UniProtKB-KW"/>
</dbReference>
<keyword evidence="4 5" id="KW-0472">Membrane</keyword>
<evidence type="ECO:0000256" key="2">
    <source>
        <dbReference type="ARBA" id="ARBA00022692"/>
    </source>
</evidence>
<dbReference type="NCBIfam" id="TIGR02138">
    <property type="entry name" value="phosphate_pstC"/>
    <property type="match status" value="1"/>
</dbReference>
<dbReference type="RefSeq" id="WP_114840710.1">
    <property type="nucleotide sequence ID" value="NZ_CP031219.1"/>
</dbReference>
<feature type="transmembrane region" description="Helical" evidence="5">
    <location>
        <begin position="20"/>
        <end position="42"/>
    </location>
</feature>
<dbReference type="InterPro" id="IPR011864">
    <property type="entry name" value="Phosphate_PstC"/>
</dbReference>
<dbReference type="CDD" id="cd06261">
    <property type="entry name" value="TM_PBP2"/>
    <property type="match status" value="1"/>
</dbReference>
<dbReference type="PANTHER" id="PTHR42727:SF1">
    <property type="entry name" value="PHOSPHATE TRANSPORT SYSTEM PERMEASE"/>
    <property type="match status" value="1"/>
</dbReference>
<evidence type="ECO:0000256" key="6">
    <source>
        <dbReference type="RuleBase" id="RU363054"/>
    </source>
</evidence>
<feature type="transmembrane region" description="Helical" evidence="5">
    <location>
        <begin position="213"/>
        <end position="238"/>
    </location>
</feature>
<dbReference type="SUPFAM" id="SSF161098">
    <property type="entry name" value="MetI-like"/>
    <property type="match status" value="1"/>
</dbReference>
<feature type="transmembrane region" description="Helical" evidence="5">
    <location>
        <begin position="154"/>
        <end position="173"/>
    </location>
</feature>
<name>A0AAX2AH81_9BACT</name>
<dbReference type="GO" id="GO:0005315">
    <property type="term" value="F:phosphate transmembrane transporter activity"/>
    <property type="evidence" value="ECO:0007669"/>
    <property type="project" value="InterPro"/>
</dbReference>
<reference evidence="8 9" key="1">
    <citation type="submission" date="2017-09" db="EMBL/GenBank/DDBJ databases">
        <title>Genomics of the genus Arcobacter.</title>
        <authorList>
            <person name="Perez-Cataluna A."/>
            <person name="Figueras M.J."/>
            <person name="Salas-Masso N."/>
        </authorList>
    </citation>
    <scope>NUCLEOTIDE SEQUENCE [LARGE SCALE GENOMIC DNA]</scope>
    <source>
        <strain evidence="8 9">CECT 7386</strain>
    </source>
</reference>
<evidence type="ECO:0000256" key="3">
    <source>
        <dbReference type="ARBA" id="ARBA00022989"/>
    </source>
</evidence>
<feature type="transmembrane region" description="Helical" evidence="5">
    <location>
        <begin position="117"/>
        <end position="142"/>
    </location>
</feature>
<evidence type="ECO:0000313" key="8">
    <source>
        <dbReference type="EMBL" id="RXK15529.1"/>
    </source>
</evidence>
<keyword evidence="2 5" id="KW-0812">Transmembrane</keyword>
<dbReference type="Pfam" id="PF00528">
    <property type="entry name" value="BPD_transp_1"/>
    <property type="match status" value="1"/>
</dbReference>
<organism evidence="8 9">
    <name type="scientific">Malaciobacter mytili LMG 24559</name>
    <dbReference type="NCBI Taxonomy" id="1032238"/>
    <lineage>
        <taxon>Bacteria</taxon>
        <taxon>Pseudomonadati</taxon>
        <taxon>Campylobacterota</taxon>
        <taxon>Epsilonproteobacteria</taxon>
        <taxon>Campylobacterales</taxon>
        <taxon>Arcobacteraceae</taxon>
        <taxon>Malaciobacter</taxon>
    </lineage>
</organism>
<keyword evidence="6" id="KW-0592">Phosphate transport</keyword>
<feature type="transmembrane region" description="Helical" evidence="5">
    <location>
        <begin position="72"/>
        <end position="96"/>
    </location>
</feature>
<dbReference type="Gene3D" id="1.10.3720.10">
    <property type="entry name" value="MetI-like"/>
    <property type="match status" value="1"/>
</dbReference>
<dbReference type="EMBL" id="NXID01000027">
    <property type="protein sequence ID" value="RXK15529.1"/>
    <property type="molecule type" value="Genomic_DNA"/>
</dbReference>
<accession>A0AAX2AH81</accession>
<proteinExistence type="inferred from homology"/>
<evidence type="ECO:0000313" key="9">
    <source>
        <dbReference type="Proteomes" id="UP000290092"/>
    </source>
</evidence>
<keyword evidence="6" id="KW-1003">Cell membrane</keyword>
<evidence type="ECO:0000256" key="1">
    <source>
        <dbReference type="ARBA" id="ARBA00004651"/>
    </source>
</evidence>
<gene>
    <name evidence="8" type="primary">pstC</name>
    <name evidence="8" type="ORF">CP985_08325</name>
</gene>
<keyword evidence="5" id="KW-0813">Transport</keyword>
<dbReference type="PANTHER" id="PTHR42727">
    <property type="entry name" value="PHOSPHATE TRANSPORT SYSTEM PERMEASE PROTEIN"/>
    <property type="match status" value="1"/>
</dbReference>
<keyword evidence="9" id="KW-1185">Reference proteome</keyword>
<feature type="domain" description="ABC transmembrane type-1" evidence="7">
    <location>
        <begin position="77"/>
        <end position="293"/>
    </location>
</feature>
<dbReference type="Proteomes" id="UP000290092">
    <property type="component" value="Unassembled WGS sequence"/>
</dbReference>
<protein>
    <recommendedName>
        <fullName evidence="6">Phosphate transport system permease protein</fullName>
    </recommendedName>
</protein>
<evidence type="ECO:0000256" key="4">
    <source>
        <dbReference type="ARBA" id="ARBA00023136"/>
    </source>
</evidence>
<dbReference type="AlphaFoldDB" id="A0AAX2AH81"/>
<evidence type="ECO:0000259" key="7">
    <source>
        <dbReference type="PROSITE" id="PS50928"/>
    </source>
</evidence>
<keyword evidence="3 5" id="KW-1133">Transmembrane helix</keyword>
<evidence type="ECO:0000256" key="5">
    <source>
        <dbReference type="RuleBase" id="RU363032"/>
    </source>
</evidence>
<dbReference type="InterPro" id="IPR000515">
    <property type="entry name" value="MetI-like"/>
</dbReference>
<dbReference type="PROSITE" id="PS50928">
    <property type="entry name" value="ABC_TM1"/>
    <property type="match status" value="1"/>
</dbReference>
<feature type="transmembrane region" description="Helical" evidence="5">
    <location>
        <begin position="275"/>
        <end position="297"/>
    </location>
</feature>
<dbReference type="InterPro" id="IPR035906">
    <property type="entry name" value="MetI-like_sf"/>
</dbReference>
<sequence>MTPFETRNKSRELKEKLIKFLLITASVISILTTFGILFSILFEAIEFFQLRSFWYFISGTEWSPGIVNSKFGAVPIFAGTFIITFIAMAVSIPIGLGSAIYMSEYASGKVRNALKPLLEILAGIPTVVYGFFAAITIAPLIVKVAAYFGLEASFNSALASGVVMGIMIIPVIASLSDDVIRAVPDSQRKASLGLGLTHGETIRNIVLPSAMPGIISATLLGLSKALGETMIVVMAAGLRPNLSINPLEDMTTVTVRIVDALVGDQAFDSPATLSAFALGLILFVVTLVLNIVSLTMIKKFKEKYKVNTL</sequence>
<comment type="caution">
    <text evidence="8">The sequence shown here is derived from an EMBL/GenBank/DDBJ whole genome shotgun (WGS) entry which is preliminary data.</text>
</comment>